<dbReference type="GO" id="GO:0005886">
    <property type="term" value="C:plasma membrane"/>
    <property type="evidence" value="ECO:0007669"/>
    <property type="project" value="UniProtKB-SubCell"/>
</dbReference>
<dbReference type="RefSeq" id="WP_201827111.1">
    <property type="nucleotide sequence ID" value="NZ_JAERRA010000002.1"/>
</dbReference>
<comment type="subcellular location">
    <subcellularLocation>
        <location evidence="2">Cell membrane</location>
    </subcellularLocation>
    <subcellularLocation>
        <location evidence="1">Membrane</location>
        <topology evidence="1">Multi-pass membrane protein</topology>
    </subcellularLocation>
</comment>
<dbReference type="AlphaFoldDB" id="A0A9X1BNV1"/>
<evidence type="ECO:0000256" key="6">
    <source>
        <dbReference type="ARBA" id="ARBA00023136"/>
    </source>
</evidence>
<protein>
    <submittedName>
        <fullName evidence="9">Heme biosynthesis protein HemY</fullName>
    </submittedName>
</protein>
<evidence type="ECO:0000259" key="8">
    <source>
        <dbReference type="Pfam" id="PF07219"/>
    </source>
</evidence>
<sequence length="424" mass="46728">MRGIVWLLVVAVIAVVTAAVMGRSSDLVSIYWSPWRIDLSLNLFLLLWGAIVLATVMLVHAALTLAGLPGRARAWRLDQRDRKAQTALREAMVLYWAGRYTRAHGAASHAVKLQKESSDLTQDPEFTALAELLAASSLHRLQDRSRRDEALARARQAASRSPRARHADEAACLLATEWAVDDRQAETALTRLGELPPGVARRTQALRLRLQATRIARQPLEALRTARLLAKHQAFSAVAAQGLLRSLAAEALDSARDLEQLERIWRELDAADRRDAHVAAHAATRLGALGHAAIARLWLRPFWDRLDKLDADAREALALALAQVSEGLTPDWLPLLERAPLSHPREPALAYAVGRALAALQLWGKARQWLEPVADDEALAPGARREAWLLLAAMAEHDRDETRAAHALRQAAHISLPSPMLSVL</sequence>
<evidence type="ECO:0000256" key="7">
    <source>
        <dbReference type="SAM" id="Phobius"/>
    </source>
</evidence>
<dbReference type="EMBL" id="JAERRA010000002">
    <property type="protein sequence ID" value="MBL0720570.1"/>
    <property type="molecule type" value="Genomic_DNA"/>
</dbReference>
<evidence type="ECO:0000256" key="3">
    <source>
        <dbReference type="ARBA" id="ARBA00022475"/>
    </source>
</evidence>
<keyword evidence="5 7" id="KW-1133">Transmembrane helix</keyword>
<gene>
    <name evidence="9" type="ORF">JI742_11805</name>
</gene>
<evidence type="ECO:0000256" key="1">
    <source>
        <dbReference type="ARBA" id="ARBA00004141"/>
    </source>
</evidence>
<dbReference type="Proteomes" id="UP000643207">
    <property type="component" value="Unassembled WGS sequence"/>
</dbReference>
<proteinExistence type="predicted"/>
<evidence type="ECO:0000313" key="9">
    <source>
        <dbReference type="EMBL" id="MBL0720570.1"/>
    </source>
</evidence>
<keyword evidence="4 7" id="KW-0812">Transmembrane</keyword>
<feature type="transmembrane region" description="Helical" evidence="7">
    <location>
        <begin position="42"/>
        <end position="68"/>
    </location>
</feature>
<evidence type="ECO:0000256" key="4">
    <source>
        <dbReference type="ARBA" id="ARBA00022692"/>
    </source>
</evidence>
<feature type="domain" description="HemY N-terminal" evidence="8">
    <location>
        <begin position="28"/>
        <end position="118"/>
    </location>
</feature>
<dbReference type="GO" id="GO:0042168">
    <property type="term" value="P:heme metabolic process"/>
    <property type="evidence" value="ECO:0007669"/>
    <property type="project" value="InterPro"/>
</dbReference>
<evidence type="ECO:0000313" key="10">
    <source>
        <dbReference type="Proteomes" id="UP000643207"/>
    </source>
</evidence>
<dbReference type="Pfam" id="PF07219">
    <property type="entry name" value="HemY_N"/>
    <property type="match status" value="1"/>
</dbReference>
<evidence type="ECO:0000256" key="5">
    <source>
        <dbReference type="ARBA" id="ARBA00022989"/>
    </source>
</evidence>
<keyword evidence="3" id="KW-1003">Cell membrane</keyword>
<dbReference type="NCBIfam" id="TIGR00540">
    <property type="entry name" value="TPR_hemY_coli"/>
    <property type="match status" value="1"/>
</dbReference>
<reference evidence="9 10" key="1">
    <citation type="submission" date="2021-01" db="EMBL/GenBank/DDBJ databases">
        <title>Piscinibacter sp. Jin2 Genome sequencing and assembly.</title>
        <authorList>
            <person name="Kim I."/>
        </authorList>
    </citation>
    <scope>NUCLEOTIDE SEQUENCE [LARGE SCALE GENOMIC DNA]</scope>
    <source>
        <strain evidence="9 10">Jin2</strain>
    </source>
</reference>
<keyword evidence="10" id="KW-1185">Reference proteome</keyword>
<comment type="caution">
    <text evidence="9">The sequence shown here is derived from an EMBL/GenBank/DDBJ whole genome shotgun (WGS) entry which is preliminary data.</text>
</comment>
<organism evidence="9 10">
    <name type="scientific">Aquariibacter lacus</name>
    <dbReference type="NCBI Taxonomy" id="2801332"/>
    <lineage>
        <taxon>Bacteria</taxon>
        <taxon>Pseudomonadati</taxon>
        <taxon>Pseudomonadota</taxon>
        <taxon>Betaproteobacteria</taxon>
        <taxon>Burkholderiales</taxon>
        <taxon>Sphaerotilaceae</taxon>
        <taxon>Aquariibacter</taxon>
    </lineage>
</organism>
<accession>A0A9X1BNV1</accession>
<dbReference type="InterPro" id="IPR005254">
    <property type="entry name" value="Heme_biosyn_assoc_TPR_pro"/>
</dbReference>
<dbReference type="InterPro" id="IPR010817">
    <property type="entry name" value="HemY_N"/>
</dbReference>
<keyword evidence="6 7" id="KW-0472">Membrane</keyword>
<name>A0A9X1BNV1_9BURK</name>
<evidence type="ECO:0000256" key="2">
    <source>
        <dbReference type="ARBA" id="ARBA00004236"/>
    </source>
</evidence>